<dbReference type="Pfam" id="PF15699">
    <property type="entry name" value="NPR1_interact"/>
    <property type="match status" value="1"/>
</dbReference>
<dbReference type="GO" id="GO:0010112">
    <property type="term" value="P:regulation of systemic acquired resistance"/>
    <property type="evidence" value="ECO:0007669"/>
    <property type="project" value="InterPro"/>
</dbReference>
<keyword evidence="6" id="KW-1185">Reference proteome</keyword>
<evidence type="ECO:0000256" key="3">
    <source>
        <dbReference type="ARBA" id="ARBA00023242"/>
    </source>
</evidence>
<dbReference type="PANTHER" id="PTHR35735">
    <property type="entry name" value="PROTEIN NIM1-INTERACTING 2"/>
    <property type="match status" value="1"/>
</dbReference>
<comment type="subcellular location">
    <subcellularLocation>
        <location evidence="1">Nucleus</location>
    </subcellularLocation>
</comment>
<proteinExistence type="inferred from homology"/>
<evidence type="ECO:0000256" key="1">
    <source>
        <dbReference type="ARBA" id="ARBA00004123"/>
    </source>
</evidence>
<evidence type="ECO:0000313" key="5">
    <source>
        <dbReference type="EMBL" id="OMP06779.1"/>
    </source>
</evidence>
<feature type="region of interest" description="Disordered" evidence="4">
    <location>
        <begin position="83"/>
        <end position="117"/>
    </location>
</feature>
<accession>A0A1R3KI93</accession>
<gene>
    <name evidence="5" type="ORF">COLO4_07914</name>
</gene>
<comment type="similarity">
    <text evidence="2">Belongs to the NPR1-interactor family.</text>
</comment>
<dbReference type="EMBL" id="AWUE01013498">
    <property type="protein sequence ID" value="OMP06779.1"/>
    <property type="molecule type" value="Genomic_DNA"/>
</dbReference>
<dbReference type="Proteomes" id="UP000187203">
    <property type="component" value="Unassembled WGS sequence"/>
</dbReference>
<feature type="compositionally biased region" description="Basic and acidic residues" evidence="4">
    <location>
        <begin position="87"/>
        <end position="96"/>
    </location>
</feature>
<evidence type="ECO:0000256" key="4">
    <source>
        <dbReference type="SAM" id="MobiDB-lite"/>
    </source>
</evidence>
<evidence type="ECO:0000256" key="2">
    <source>
        <dbReference type="ARBA" id="ARBA00009937"/>
    </source>
</evidence>
<feature type="region of interest" description="Disordered" evidence="4">
    <location>
        <begin position="1"/>
        <end position="39"/>
    </location>
</feature>
<dbReference type="PANTHER" id="PTHR35735:SF8">
    <property type="entry name" value="PROTEIN NIM1-INTERACTING 2"/>
    <property type="match status" value="1"/>
</dbReference>
<dbReference type="OrthoDB" id="1098796at2759"/>
<name>A0A1R3KI93_9ROSI</name>
<comment type="caution">
    <text evidence="5">The sequence shown here is derived from an EMBL/GenBank/DDBJ whole genome shotgun (WGS) entry which is preliminary data.</text>
</comment>
<organism evidence="5 6">
    <name type="scientific">Corchorus olitorius</name>
    <dbReference type="NCBI Taxonomy" id="93759"/>
    <lineage>
        <taxon>Eukaryota</taxon>
        <taxon>Viridiplantae</taxon>
        <taxon>Streptophyta</taxon>
        <taxon>Embryophyta</taxon>
        <taxon>Tracheophyta</taxon>
        <taxon>Spermatophyta</taxon>
        <taxon>Magnoliopsida</taxon>
        <taxon>eudicotyledons</taxon>
        <taxon>Gunneridae</taxon>
        <taxon>Pentapetalae</taxon>
        <taxon>rosids</taxon>
        <taxon>malvids</taxon>
        <taxon>Malvales</taxon>
        <taxon>Malvaceae</taxon>
        <taxon>Grewioideae</taxon>
        <taxon>Apeibeae</taxon>
        <taxon>Corchorus</taxon>
    </lineage>
</organism>
<dbReference type="InterPro" id="IPR034577">
    <property type="entry name" value="NIMIN-2"/>
</dbReference>
<dbReference type="GO" id="GO:0005634">
    <property type="term" value="C:nucleus"/>
    <property type="evidence" value="ECO:0007669"/>
    <property type="project" value="UniProtKB-SubCell"/>
</dbReference>
<dbReference type="InterPro" id="IPR031425">
    <property type="entry name" value="NPR1/NH1-interacting"/>
</dbReference>
<protein>
    <submittedName>
        <fullName evidence="5">Uncharacterized protein</fullName>
    </submittedName>
</protein>
<keyword evidence="3" id="KW-0539">Nucleus</keyword>
<dbReference type="AlphaFoldDB" id="A0A1R3KI93"/>
<evidence type="ECO:0000313" key="6">
    <source>
        <dbReference type="Proteomes" id="UP000187203"/>
    </source>
</evidence>
<reference evidence="6" key="1">
    <citation type="submission" date="2013-09" db="EMBL/GenBank/DDBJ databases">
        <title>Corchorus olitorius genome sequencing.</title>
        <authorList>
            <person name="Alam M."/>
            <person name="Haque M.S."/>
            <person name="Islam M.S."/>
            <person name="Emdad E.M."/>
            <person name="Islam M.M."/>
            <person name="Ahmed B."/>
            <person name="Halim A."/>
            <person name="Hossen Q.M.M."/>
            <person name="Hossain M.Z."/>
            <person name="Ahmed R."/>
            <person name="Khan M.M."/>
            <person name="Islam R."/>
            <person name="Rashid M.M."/>
            <person name="Khan S.A."/>
            <person name="Rahman M.S."/>
            <person name="Alam M."/>
            <person name="Yahiya A.S."/>
            <person name="Khan M.S."/>
            <person name="Azam M.S."/>
            <person name="Haque T."/>
            <person name="Lashkar M.Z.H."/>
            <person name="Akhand A.I."/>
            <person name="Morshed G."/>
            <person name="Roy S."/>
            <person name="Uddin K.S."/>
            <person name="Rabeya T."/>
            <person name="Hossain A.S."/>
            <person name="Chowdhury A."/>
            <person name="Snigdha A.R."/>
            <person name="Mortoza M.S."/>
            <person name="Matin S.A."/>
            <person name="Hoque S.M.E."/>
            <person name="Islam M.K."/>
            <person name="Roy D.K."/>
            <person name="Haider R."/>
            <person name="Moosa M.M."/>
            <person name="Elias S.M."/>
            <person name="Hasan A.M."/>
            <person name="Jahan S."/>
            <person name="Shafiuddin M."/>
            <person name="Mahmood N."/>
            <person name="Shommy N.S."/>
        </authorList>
    </citation>
    <scope>NUCLEOTIDE SEQUENCE [LARGE SCALE GENOMIC DNA]</scope>
    <source>
        <strain evidence="6">cv. O-4</strain>
    </source>
</reference>
<sequence>MEPEKRKRRDDDVEVDDGKKDKRKGISGGESAVSDKEEEEVEEFFAILRRIHVAVKYFEKGNGGGRKLTMDKDWKPSFLLQDFGGENDVKSEGKTEDLDEDSGLDLNLEPVFNEKRN</sequence>